<comment type="caution">
    <text evidence="2">The sequence shown here is derived from an EMBL/GenBank/DDBJ whole genome shotgun (WGS) entry which is preliminary data.</text>
</comment>
<evidence type="ECO:0000313" key="3">
    <source>
        <dbReference type="Proteomes" id="UP000225706"/>
    </source>
</evidence>
<gene>
    <name evidence="2" type="ORF">AWC38_SpisGene17229</name>
</gene>
<sequence>MLENLAKFGGLRVFAIVLLVIATPEGRQIYDRAKAEEAKRGIKTFTRDVVEDYNPEIHQEHDDKKHDEDSAFKRKLLLKGYTCSVLNEATKFFSEPVDKEKICKSHGGCICMIDSYGDCQGCSIANESGLLI</sequence>
<organism evidence="2 3">
    <name type="scientific">Stylophora pistillata</name>
    <name type="common">Smooth cauliflower coral</name>
    <dbReference type="NCBI Taxonomy" id="50429"/>
    <lineage>
        <taxon>Eukaryota</taxon>
        <taxon>Metazoa</taxon>
        <taxon>Cnidaria</taxon>
        <taxon>Anthozoa</taxon>
        <taxon>Hexacorallia</taxon>
        <taxon>Scleractinia</taxon>
        <taxon>Astrocoeniina</taxon>
        <taxon>Pocilloporidae</taxon>
        <taxon>Stylophora</taxon>
    </lineage>
</organism>
<accession>A0A2B4RJ34</accession>
<feature type="signal peptide" evidence="1">
    <location>
        <begin position="1"/>
        <end position="22"/>
    </location>
</feature>
<name>A0A2B4RJ34_STYPI</name>
<evidence type="ECO:0000313" key="2">
    <source>
        <dbReference type="EMBL" id="PFX18404.1"/>
    </source>
</evidence>
<reference evidence="3" key="1">
    <citation type="journal article" date="2017" name="bioRxiv">
        <title>Comparative analysis of the genomes of Stylophora pistillata and Acropora digitifera provides evidence for extensive differences between species of corals.</title>
        <authorList>
            <person name="Voolstra C.R."/>
            <person name="Li Y."/>
            <person name="Liew Y.J."/>
            <person name="Baumgarten S."/>
            <person name="Zoccola D."/>
            <person name="Flot J.-F."/>
            <person name="Tambutte S."/>
            <person name="Allemand D."/>
            <person name="Aranda M."/>
        </authorList>
    </citation>
    <scope>NUCLEOTIDE SEQUENCE [LARGE SCALE GENOMIC DNA]</scope>
</reference>
<evidence type="ECO:0000256" key="1">
    <source>
        <dbReference type="SAM" id="SignalP"/>
    </source>
</evidence>
<feature type="chain" id="PRO_5013038535" evidence="1">
    <location>
        <begin position="23"/>
        <end position="132"/>
    </location>
</feature>
<dbReference type="AlphaFoldDB" id="A0A2B4RJ34"/>
<keyword evidence="3" id="KW-1185">Reference proteome</keyword>
<dbReference type="Proteomes" id="UP000225706">
    <property type="component" value="Unassembled WGS sequence"/>
</dbReference>
<dbReference type="EMBL" id="LSMT01000412">
    <property type="protein sequence ID" value="PFX18404.1"/>
    <property type="molecule type" value="Genomic_DNA"/>
</dbReference>
<protein>
    <submittedName>
        <fullName evidence="2">Uncharacterized protein</fullName>
    </submittedName>
</protein>
<keyword evidence="1" id="KW-0732">Signal</keyword>
<proteinExistence type="predicted"/>